<comment type="caution">
    <text evidence="1">The sequence shown here is derived from an EMBL/GenBank/DDBJ whole genome shotgun (WGS) entry which is preliminary data.</text>
</comment>
<keyword evidence="2" id="KW-1185">Reference proteome</keyword>
<organism evidence="1 2">
    <name type="scientific">Castilleja foliolosa</name>
    <dbReference type="NCBI Taxonomy" id="1961234"/>
    <lineage>
        <taxon>Eukaryota</taxon>
        <taxon>Viridiplantae</taxon>
        <taxon>Streptophyta</taxon>
        <taxon>Embryophyta</taxon>
        <taxon>Tracheophyta</taxon>
        <taxon>Spermatophyta</taxon>
        <taxon>Magnoliopsida</taxon>
        <taxon>eudicotyledons</taxon>
        <taxon>Gunneridae</taxon>
        <taxon>Pentapetalae</taxon>
        <taxon>asterids</taxon>
        <taxon>lamiids</taxon>
        <taxon>Lamiales</taxon>
        <taxon>Orobanchaceae</taxon>
        <taxon>Pedicularideae</taxon>
        <taxon>Castillejinae</taxon>
        <taxon>Castilleja</taxon>
    </lineage>
</organism>
<gene>
    <name evidence="1" type="ORF">CASFOL_013773</name>
</gene>
<dbReference type="EMBL" id="JAVIJP010000016">
    <property type="protein sequence ID" value="KAL3642958.1"/>
    <property type="molecule type" value="Genomic_DNA"/>
</dbReference>
<sequence>MARTMFLTTNLFANSPISDQLTDLGNILLRSLHYKHELGFDGASFRYDSINDGHPINYQHLDGFKLAVENGGLGPVINDNPNMETLIRFCNTVLVEIGYKKMIHLENGLFSCIDLIPANLNDPTFINNFEGFKLMIAFQEVLCQFQPTPLHPMTRADLQTLIFDLLRWYGMDTEVYEGFLTVSVVYRFMNSINGLPLPGFPGLQPQAVIEYDAVNDTIFFN</sequence>
<dbReference type="AlphaFoldDB" id="A0ABD3DKY7"/>
<protein>
    <submittedName>
        <fullName evidence="1">Uncharacterized protein</fullName>
    </submittedName>
</protein>
<name>A0ABD3DKY7_9LAMI</name>
<accession>A0ABD3DKY7</accession>
<dbReference type="Proteomes" id="UP001632038">
    <property type="component" value="Unassembled WGS sequence"/>
</dbReference>
<evidence type="ECO:0000313" key="1">
    <source>
        <dbReference type="EMBL" id="KAL3642958.1"/>
    </source>
</evidence>
<proteinExistence type="predicted"/>
<reference evidence="2" key="1">
    <citation type="journal article" date="2024" name="IScience">
        <title>Strigolactones Initiate the Formation of Haustorium-like Structures in Castilleja.</title>
        <authorList>
            <person name="Buerger M."/>
            <person name="Peterson D."/>
            <person name="Chory J."/>
        </authorList>
    </citation>
    <scope>NUCLEOTIDE SEQUENCE [LARGE SCALE GENOMIC DNA]</scope>
</reference>
<evidence type="ECO:0000313" key="2">
    <source>
        <dbReference type="Proteomes" id="UP001632038"/>
    </source>
</evidence>